<keyword evidence="3" id="KW-1185">Reference proteome</keyword>
<dbReference type="OrthoDB" id="8361578at2"/>
<dbReference type="EMBL" id="VIWP01000023">
    <property type="protein sequence ID" value="TWF42229.1"/>
    <property type="molecule type" value="Genomic_DNA"/>
</dbReference>
<dbReference type="RefSeq" id="WP_145643776.1">
    <property type="nucleotide sequence ID" value="NZ_VIWP01000023.1"/>
</dbReference>
<dbReference type="AlphaFoldDB" id="A0A561PVS5"/>
<evidence type="ECO:0000313" key="2">
    <source>
        <dbReference type="EMBL" id="TWF42229.1"/>
    </source>
</evidence>
<feature type="compositionally biased region" description="Polar residues" evidence="1">
    <location>
        <begin position="200"/>
        <end position="219"/>
    </location>
</feature>
<protein>
    <submittedName>
        <fullName evidence="2">Uncharacterized protein</fullName>
    </submittedName>
</protein>
<evidence type="ECO:0000256" key="1">
    <source>
        <dbReference type="SAM" id="MobiDB-lite"/>
    </source>
</evidence>
<sequence>MTDFFGTTQGIMSLGALIGAGGFALGTASQAFTGWVQGRSKAKPGHSDRRNFAMVTLLALDDYVGACYGAVHDTPEFDQDHEVEFAFHSPEPVLALPKDADWRLLGDDLGEAVMWFSNRVANFENALDSLDLSKHAYDGFFERRLEGYSRLAATAMDLIARIEIEFDLKLPDKPDYYHQDQGFLAILRDVEKFKSREAGKQTSTQTGASNVTPLFPKTS</sequence>
<comment type="caution">
    <text evidence="2">The sequence shown here is derived from an EMBL/GenBank/DDBJ whole genome shotgun (WGS) entry which is preliminary data.</text>
</comment>
<name>A0A561PVS5_9HYPH</name>
<dbReference type="Proteomes" id="UP000320653">
    <property type="component" value="Unassembled WGS sequence"/>
</dbReference>
<accession>A0A561PVS5</accession>
<reference evidence="2 3" key="1">
    <citation type="submission" date="2019-06" db="EMBL/GenBank/DDBJ databases">
        <title>Sorghum-associated microbial communities from plants grown in Nebraska, USA.</title>
        <authorList>
            <person name="Schachtman D."/>
        </authorList>
    </citation>
    <scope>NUCLEOTIDE SEQUENCE [LARGE SCALE GENOMIC DNA]</scope>
    <source>
        <strain evidence="2 3">1225</strain>
    </source>
</reference>
<gene>
    <name evidence="2" type="ORF">FHW37_1237</name>
</gene>
<feature type="region of interest" description="Disordered" evidence="1">
    <location>
        <begin position="196"/>
        <end position="219"/>
    </location>
</feature>
<evidence type="ECO:0000313" key="3">
    <source>
        <dbReference type="Proteomes" id="UP000320653"/>
    </source>
</evidence>
<organism evidence="2 3">
    <name type="scientific">Neorhizobium alkalisoli</name>
    <dbReference type="NCBI Taxonomy" id="528178"/>
    <lineage>
        <taxon>Bacteria</taxon>
        <taxon>Pseudomonadati</taxon>
        <taxon>Pseudomonadota</taxon>
        <taxon>Alphaproteobacteria</taxon>
        <taxon>Hyphomicrobiales</taxon>
        <taxon>Rhizobiaceae</taxon>
        <taxon>Rhizobium/Agrobacterium group</taxon>
        <taxon>Neorhizobium</taxon>
    </lineage>
</organism>
<proteinExistence type="predicted"/>